<evidence type="ECO:0000256" key="1">
    <source>
        <dbReference type="SAM" id="MobiDB-lite"/>
    </source>
</evidence>
<keyword evidence="2" id="KW-0732">Signal</keyword>
<dbReference type="InParanoid" id="B4CVE0"/>
<dbReference type="AlphaFoldDB" id="B4CVE0"/>
<dbReference type="Proteomes" id="UP000005824">
    <property type="component" value="Unassembled WGS sequence"/>
</dbReference>
<comment type="caution">
    <text evidence="3">The sequence shown here is derived from an EMBL/GenBank/DDBJ whole genome shotgun (WGS) entry which is preliminary data.</text>
</comment>
<dbReference type="InterPro" id="IPR008928">
    <property type="entry name" value="6-hairpin_glycosidase_sf"/>
</dbReference>
<dbReference type="SUPFAM" id="SSF48208">
    <property type="entry name" value="Six-hairpin glycosidases"/>
    <property type="match status" value="1"/>
</dbReference>
<feature type="signal peptide" evidence="2">
    <location>
        <begin position="1"/>
        <end position="19"/>
    </location>
</feature>
<feature type="region of interest" description="Disordered" evidence="1">
    <location>
        <begin position="391"/>
        <end position="417"/>
    </location>
</feature>
<reference evidence="3 4" key="1">
    <citation type="journal article" date="2011" name="J. Bacteriol.">
        <title>Genome sequence of Chthoniobacter flavus Ellin428, an aerobic heterotrophic soil bacterium.</title>
        <authorList>
            <person name="Kant R."/>
            <person name="van Passel M.W."/>
            <person name="Palva A."/>
            <person name="Lucas S."/>
            <person name="Lapidus A."/>
            <person name="Glavina Del Rio T."/>
            <person name="Dalin E."/>
            <person name="Tice H."/>
            <person name="Bruce D."/>
            <person name="Goodwin L."/>
            <person name="Pitluck S."/>
            <person name="Larimer F.W."/>
            <person name="Land M.L."/>
            <person name="Hauser L."/>
            <person name="Sangwan P."/>
            <person name="de Vos W.M."/>
            <person name="Janssen P.H."/>
            <person name="Smidt H."/>
        </authorList>
    </citation>
    <scope>NUCLEOTIDE SEQUENCE [LARGE SCALE GENOMIC DNA]</scope>
    <source>
        <strain evidence="3 4">Ellin428</strain>
    </source>
</reference>
<gene>
    <name evidence="3" type="ORF">CfE428DRAFT_0627</name>
</gene>
<dbReference type="EMBL" id="ABVL01000002">
    <property type="protein sequence ID" value="EDY21382.1"/>
    <property type="molecule type" value="Genomic_DNA"/>
</dbReference>
<proteinExistence type="predicted"/>
<evidence type="ECO:0000256" key="2">
    <source>
        <dbReference type="SAM" id="SignalP"/>
    </source>
</evidence>
<keyword evidence="4" id="KW-1185">Reference proteome</keyword>
<name>B4CVE0_9BACT</name>
<accession>B4CVE0</accession>
<feature type="compositionally biased region" description="Low complexity" evidence="1">
    <location>
        <begin position="406"/>
        <end position="417"/>
    </location>
</feature>
<dbReference type="GO" id="GO:0005975">
    <property type="term" value="P:carbohydrate metabolic process"/>
    <property type="evidence" value="ECO:0007669"/>
    <property type="project" value="InterPro"/>
</dbReference>
<evidence type="ECO:0000313" key="4">
    <source>
        <dbReference type="Proteomes" id="UP000005824"/>
    </source>
</evidence>
<evidence type="ECO:0000313" key="3">
    <source>
        <dbReference type="EMBL" id="EDY21382.1"/>
    </source>
</evidence>
<sequence precursor="true">MKLLPRILIASALSCPLLAADLDRGPWVEKAAAKPPMTADETRAFMKRLAEYVLNNHLKRDAHSPQRGIIYEYLDTTKKGTPGQWPEGEALDTMHDGAWFAVAMVNAYRATGDPFYKEVLTKWQLPFYLQMLNHSDELFTSERNDAPAGHERGWSGSKEWLLQGREKGFVPYWWDDGTSVSLDILGQVARKQPDAIDFPARNELAGKPNPEGRLSGYSLGSSSHLAQDLAVMLEVTWLLFHDSTDPADKKLADEIAEAARHLQECRTRHGASSIPAVIAAAALSNDDAELWKHLGADSWDSVRKGKNHFLRATSDFKPGEPAPVPAFADDVEYRYYDQIAKSGTLTEPVAWKTAFDALTEPQLYRLYSDDSPTPPGISVFDLHPYKFVDGKPVDLRSERKGPGKGPRPIGSRSAHRI</sequence>
<organism evidence="3 4">
    <name type="scientific">Chthoniobacter flavus Ellin428</name>
    <dbReference type="NCBI Taxonomy" id="497964"/>
    <lineage>
        <taxon>Bacteria</taxon>
        <taxon>Pseudomonadati</taxon>
        <taxon>Verrucomicrobiota</taxon>
        <taxon>Spartobacteria</taxon>
        <taxon>Chthoniobacterales</taxon>
        <taxon>Chthoniobacteraceae</taxon>
        <taxon>Chthoniobacter</taxon>
    </lineage>
</organism>
<dbReference type="STRING" id="497964.CfE428DRAFT_0627"/>
<protein>
    <submittedName>
        <fullName evidence="3">Uncharacterized protein</fullName>
    </submittedName>
</protein>
<dbReference type="RefSeq" id="WP_006977954.1">
    <property type="nucleotide sequence ID" value="NZ_ABVL01000002.1"/>
</dbReference>
<feature type="chain" id="PRO_5002802141" evidence="2">
    <location>
        <begin position="20"/>
        <end position="417"/>
    </location>
</feature>
<feature type="compositionally biased region" description="Basic and acidic residues" evidence="1">
    <location>
        <begin position="391"/>
        <end position="401"/>
    </location>
</feature>